<reference evidence="3" key="1">
    <citation type="journal article" date="2020" name="Cell">
        <title>Large-Scale Comparative Analyses of Tick Genomes Elucidate Their Genetic Diversity and Vector Capacities.</title>
        <authorList>
            <consortium name="Tick Genome and Microbiome Consortium (TIGMIC)"/>
            <person name="Jia N."/>
            <person name="Wang J."/>
            <person name="Shi W."/>
            <person name="Du L."/>
            <person name="Sun Y."/>
            <person name="Zhan W."/>
            <person name="Jiang J.F."/>
            <person name="Wang Q."/>
            <person name="Zhang B."/>
            <person name="Ji P."/>
            <person name="Bell-Sakyi L."/>
            <person name="Cui X.M."/>
            <person name="Yuan T.T."/>
            <person name="Jiang B.G."/>
            <person name="Yang W.F."/>
            <person name="Lam T.T."/>
            <person name="Chang Q.C."/>
            <person name="Ding S.J."/>
            <person name="Wang X.J."/>
            <person name="Zhu J.G."/>
            <person name="Ruan X.D."/>
            <person name="Zhao L."/>
            <person name="Wei J.T."/>
            <person name="Ye R.Z."/>
            <person name="Que T.C."/>
            <person name="Du C.H."/>
            <person name="Zhou Y.H."/>
            <person name="Cheng J.X."/>
            <person name="Dai P.F."/>
            <person name="Guo W.B."/>
            <person name="Han X.H."/>
            <person name="Huang E.J."/>
            <person name="Li L.F."/>
            <person name="Wei W."/>
            <person name="Gao Y.C."/>
            <person name="Liu J.Z."/>
            <person name="Shao H.Z."/>
            <person name="Wang X."/>
            <person name="Wang C.C."/>
            <person name="Yang T.C."/>
            <person name="Huo Q.B."/>
            <person name="Li W."/>
            <person name="Chen H.Y."/>
            <person name="Chen S.E."/>
            <person name="Zhou L.G."/>
            <person name="Ni X.B."/>
            <person name="Tian J.H."/>
            <person name="Sheng Y."/>
            <person name="Liu T."/>
            <person name="Pan Y.S."/>
            <person name="Xia L.Y."/>
            <person name="Li J."/>
            <person name="Zhao F."/>
            <person name="Cao W.C."/>
        </authorList>
    </citation>
    <scope>NUCLEOTIDE SEQUENCE</scope>
    <source>
        <strain evidence="3">Rmic-2018</strain>
    </source>
</reference>
<evidence type="ECO:0000313" key="3">
    <source>
        <dbReference type="EMBL" id="KAH8008660.1"/>
    </source>
</evidence>
<dbReference type="AlphaFoldDB" id="A0A9J6D3K3"/>
<keyword evidence="4" id="KW-1185">Reference proteome</keyword>
<keyword evidence="1" id="KW-1133">Transmembrane helix</keyword>
<feature type="domain" description="Reverse transcriptase zinc-binding" evidence="2">
    <location>
        <begin position="224"/>
        <end position="281"/>
    </location>
</feature>
<reference evidence="3" key="2">
    <citation type="submission" date="2021-09" db="EMBL/GenBank/DDBJ databases">
        <authorList>
            <person name="Jia N."/>
            <person name="Wang J."/>
            <person name="Shi W."/>
            <person name="Du L."/>
            <person name="Sun Y."/>
            <person name="Zhan W."/>
            <person name="Jiang J."/>
            <person name="Wang Q."/>
            <person name="Zhang B."/>
            <person name="Ji P."/>
            <person name="Sakyi L.B."/>
            <person name="Cui X."/>
            <person name="Yuan T."/>
            <person name="Jiang B."/>
            <person name="Yang W."/>
            <person name="Lam T.T.-Y."/>
            <person name="Chang Q."/>
            <person name="Ding S."/>
            <person name="Wang X."/>
            <person name="Zhu J."/>
            <person name="Ruan X."/>
            <person name="Zhao L."/>
            <person name="Wei J."/>
            <person name="Que T."/>
            <person name="Du C."/>
            <person name="Cheng J."/>
            <person name="Dai P."/>
            <person name="Han X."/>
            <person name="Huang E."/>
            <person name="Gao Y."/>
            <person name="Liu J."/>
            <person name="Shao H."/>
            <person name="Ye R."/>
            <person name="Li L."/>
            <person name="Wei W."/>
            <person name="Wang X."/>
            <person name="Wang C."/>
            <person name="Huo Q."/>
            <person name="Li W."/>
            <person name="Guo W."/>
            <person name="Chen H."/>
            <person name="Chen S."/>
            <person name="Zhou L."/>
            <person name="Zhou L."/>
            <person name="Ni X."/>
            <person name="Tian J."/>
            <person name="Zhou Y."/>
            <person name="Sheng Y."/>
            <person name="Liu T."/>
            <person name="Pan Y."/>
            <person name="Xia L."/>
            <person name="Li J."/>
            <person name="Zhao F."/>
            <person name="Cao W."/>
        </authorList>
    </citation>
    <scope>NUCLEOTIDE SEQUENCE</scope>
    <source>
        <strain evidence="3">Rmic-2018</strain>
        <tissue evidence="3">Larvae</tissue>
    </source>
</reference>
<organism evidence="3 4">
    <name type="scientific">Rhipicephalus microplus</name>
    <name type="common">Cattle tick</name>
    <name type="synonym">Boophilus microplus</name>
    <dbReference type="NCBI Taxonomy" id="6941"/>
    <lineage>
        <taxon>Eukaryota</taxon>
        <taxon>Metazoa</taxon>
        <taxon>Ecdysozoa</taxon>
        <taxon>Arthropoda</taxon>
        <taxon>Chelicerata</taxon>
        <taxon>Arachnida</taxon>
        <taxon>Acari</taxon>
        <taxon>Parasitiformes</taxon>
        <taxon>Ixodida</taxon>
        <taxon>Ixodoidea</taxon>
        <taxon>Ixodidae</taxon>
        <taxon>Rhipicephalinae</taxon>
        <taxon>Rhipicephalus</taxon>
        <taxon>Boophilus</taxon>
    </lineage>
</organism>
<proteinExistence type="predicted"/>
<dbReference type="EMBL" id="JABSTU010000011">
    <property type="protein sequence ID" value="KAH8008660.1"/>
    <property type="molecule type" value="Genomic_DNA"/>
</dbReference>
<sequence length="329" mass="36798">MPISSYISADLACVTQWLLTPQNGAVKRGISEYTGKIAVELCADLTNHCFFALTRTRYALPAALEFSQCVRFTHKTGVRLLKALRKCEQQAFLTLDTTILLGLPREKGGWNISSVVALADTYALKTTLKVLQLQEDHPARKLATYFLGVQGRLFLQTQPAGPKAINPTPFYRHVVGIYKRIAALNLDTLILEVRNTELTQELLVNSGCEVKNPGFPWVLLTPSWLPGSIQDVVWRYGWSVLPTADRMYKWHYVRSEQCVHCGMFEDNKHALLACRVAKTFWSLVDRAYHPLGVDRFLKRKRCPNGALALLVLTADLTTIGVTCFAAAGD</sequence>
<evidence type="ECO:0000313" key="4">
    <source>
        <dbReference type="Proteomes" id="UP000821866"/>
    </source>
</evidence>
<feature type="transmembrane region" description="Helical" evidence="1">
    <location>
        <begin position="305"/>
        <end position="327"/>
    </location>
</feature>
<protein>
    <recommendedName>
        <fullName evidence="2">Reverse transcriptase zinc-binding domain-containing protein</fullName>
    </recommendedName>
</protein>
<accession>A0A9J6D3K3</accession>
<dbReference type="InterPro" id="IPR026960">
    <property type="entry name" value="RVT-Znf"/>
</dbReference>
<name>A0A9J6D3K3_RHIMP</name>
<keyword evidence="1" id="KW-0472">Membrane</keyword>
<dbReference type="Pfam" id="PF13966">
    <property type="entry name" value="zf-RVT"/>
    <property type="match status" value="1"/>
</dbReference>
<keyword evidence="1" id="KW-0812">Transmembrane</keyword>
<evidence type="ECO:0000259" key="2">
    <source>
        <dbReference type="Pfam" id="PF13966"/>
    </source>
</evidence>
<dbReference type="Proteomes" id="UP000821866">
    <property type="component" value="Chromosome 9"/>
</dbReference>
<comment type="caution">
    <text evidence="3">The sequence shown here is derived from an EMBL/GenBank/DDBJ whole genome shotgun (WGS) entry which is preliminary data.</text>
</comment>
<gene>
    <name evidence="3" type="ORF">HPB51_000486</name>
</gene>
<evidence type="ECO:0000256" key="1">
    <source>
        <dbReference type="SAM" id="Phobius"/>
    </source>
</evidence>